<reference evidence="2 3" key="1">
    <citation type="submission" date="2015-09" db="EMBL/GenBank/DDBJ databases">
        <title>Host preference determinants of Valsa canker pathogens revealed by comparative genomics.</title>
        <authorList>
            <person name="Yin Z."/>
            <person name="Huang L."/>
        </authorList>
    </citation>
    <scope>NUCLEOTIDE SEQUENCE [LARGE SCALE GENOMIC DNA]</scope>
    <source>
        <strain evidence="2 3">YSFL</strain>
    </source>
</reference>
<feature type="compositionally biased region" description="Polar residues" evidence="1">
    <location>
        <begin position="268"/>
        <end position="281"/>
    </location>
</feature>
<gene>
    <name evidence="2" type="ORF">VSDG_02380</name>
</gene>
<comment type="caution">
    <text evidence="2">The sequence shown here is derived from an EMBL/GenBank/DDBJ whole genome shotgun (WGS) entry which is preliminary data.</text>
</comment>
<feature type="compositionally biased region" description="Polar residues" evidence="1">
    <location>
        <begin position="1"/>
        <end position="14"/>
    </location>
</feature>
<protein>
    <submittedName>
        <fullName evidence="2">Uncharacterized protein</fullName>
    </submittedName>
</protein>
<keyword evidence="3" id="KW-1185">Reference proteome</keyword>
<feature type="region of interest" description="Disordered" evidence="1">
    <location>
        <begin position="1"/>
        <end position="31"/>
    </location>
</feature>
<evidence type="ECO:0000256" key="1">
    <source>
        <dbReference type="SAM" id="MobiDB-lite"/>
    </source>
</evidence>
<sequence>MASPSQVDVSTESENSPEPDYDQAVTGNDDEDVHISGAPAVVTWVDEHNQQMQQLCHSTHDHVTLHVHLDASSNTAFFQLRANVALKGKRDKTHILLSIQPERIRSITVVDGHEHQASAKLGTSTYGLHFKLVRPPALIVPKGDLTPKQKISGLAIDSFRKLVDHTSFDVHLATTTLARDQLLSLCAATSSGRLQSMPKYLDVASLYGGKGGNVIEHVPVTAVTEEPATADAGAQAISPPSYDELGLGPSPSRPSFHQKPRNKRRRASSGSEHPAASNSHKCMSMDVQAICSRMLEHIDHGFNELNTRMGVMEKRLTDLEMSVKSHAQKLEGNIERVKQSSSEQVDELRDELETGLYDVRKETEDIVTARVDDEMYAAQQELRDHVQDEMAEVEERVGRRLQESLSNASLSLDINWNE</sequence>
<dbReference type="EMBL" id="LJZO01000005">
    <property type="protein sequence ID" value="ROW02122.1"/>
    <property type="molecule type" value="Genomic_DNA"/>
</dbReference>
<proteinExistence type="predicted"/>
<feature type="compositionally biased region" description="Basic residues" evidence="1">
    <location>
        <begin position="256"/>
        <end position="267"/>
    </location>
</feature>
<organism evidence="2 3">
    <name type="scientific">Cytospora chrysosperma</name>
    <name type="common">Cytospora canker fungus</name>
    <name type="synonym">Sphaeria chrysosperma</name>
    <dbReference type="NCBI Taxonomy" id="252740"/>
    <lineage>
        <taxon>Eukaryota</taxon>
        <taxon>Fungi</taxon>
        <taxon>Dikarya</taxon>
        <taxon>Ascomycota</taxon>
        <taxon>Pezizomycotina</taxon>
        <taxon>Sordariomycetes</taxon>
        <taxon>Sordariomycetidae</taxon>
        <taxon>Diaporthales</taxon>
        <taxon>Cytosporaceae</taxon>
        <taxon>Cytospora</taxon>
    </lineage>
</organism>
<evidence type="ECO:0000313" key="2">
    <source>
        <dbReference type="EMBL" id="ROW02122.1"/>
    </source>
</evidence>
<dbReference type="STRING" id="252740.A0A423WFA3"/>
<dbReference type="Proteomes" id="UP000284375">
    <property type="component" value="Unassembled WGS sequence"/>
</dbReference>
<dbReference type="AlphaFoldDB" id="A0A423WFA3"/>
<accession>A0A423WFA3</accession>
<name>A0A423WFA3_CYTCH</name>
<evidence type="ECO:0000313" key="3">
    <source>
        <dbReference type="Proteomes" id="UP000284375"/>
    </source>
</evidence>
<feature type="region of interest" description="Disordered" evidence="1">
    <location>
        <begin position="229"/>
        <end position="281"/>
    </location>
</feature>
<dbReference type="OrthoDB" id="47007at2759"/>